<feature type="domain" description="HTH asnC-type" evidence="5">
    <location>
        <begin position="184"/>
        <end position="219"/>
    </location>
</feature>
<keyword evidence="1" id="KW-0805">Transcription regulation</keyword>
<organism evidence="6 7">
    <name type="scientific">Nocardia aurantia</name>
    <dbReference type="NCBI Taxonomy" id="2585199"/>
    <lineage>
        <taxon>Bacteria</taxon>
        <taxon>Bacillati</taxon>
        <taxon>Actinomycetota</taxon>
        <taxon>Actinomycetes</taxon>
        <taxon>Mycobacteriales</taxon>
        <taxon>Nocardiaceae</taxon>
        <taxon>Nocardia</taxon>
    </lineage>
</organism>
<dbReference type="GO" id="GO:0043565">
    <property type="term" value="F:sequence-specific DNA binding"/>
    <property type="evidence" value="ECO:0007669"/>
    <property type="project" value="InterPro"/>
</dbReference>
<dbReference type="InterPro" id="IPR011008">
    <property type="entry name" value="Dimeric_a/b-barrel"/>
</dbReference>
<dbReference type="Gene3D" id="1.10.10.10">
    <property type="entry name" value="Winged helix-like DNA-binding domain superfamily/Winged helix DNA-binding domain"/>
    <property type="match status" value="2"/>
</dbReference>
<sequence>MDENDQLDEIEYALLNALQIAPRASWKLIGEVIGVSPVTAARRWEGLLRRGHAWVTAYCAAPLMRTMPYALVTVTCTAGGVAQAAEALLDDPHAVTVSHTVGVADLVVAVWVSDPNMLSRYLMARLNRIPGVLTSRVSVATEMFAEGGHWRLRALDRTQQRTLTARRGPQRQPRAVPAVPAPADRALVLALGADGRASYDEIAARARTSTTTVRRRLHRQLGDGTLTVRCELSHAAAGRPVQALLWIDVPPAELDSVARQLAALPQTRMCASVIGASNLVLTVWLGAVSELHPLEVRLTERMPVIRIAQRLLTLRHLKLMGRVLDEHGRAERAVPMDIWRDPESFGTPVPAQRIAW</sequence>
<dbReference type="GO" id="GO:0043200">
    <property type="term" value="P:response to amino acid"/>
    <property type="evidence" value="ECO:0007669"/>
    <property type="project" value="TreeGrafter"/>
</dbReference>
<comment type="caution">
    <text evidence="6">The sequence shown here is derived from an EMBL/GenBank/DDBJ whole genome shotgun (WGS) entry which is preliminary data.</text>
</comment>
<dbReference type="InterPro" id="IPR000485">
    <property type="entry name" value="AsnC-type_HTH_dom"/>
</dbReference>
<feature type="domain" description="Transcription regulator AsnC/Lrp ligand binding" evidence="4">
    <location>
        <begin position="72"/>
        <end position="141"/>
    </location>
</feature>
<evidence type="ECO:0000256" key="3">
    <source>
        <dbReference type="ARBA" id="ARBA00023163"/>
    </source>
</evidence>
<dbReference type="AlphaFoldDB" id="A0A7K0DQS4"/>
<dbReference type="InterPro" id="IPR036388">
    <property type="entry name" value="WH-like_DNA-bd_sf"/>
</dbReference>
<gene>
    <name evidence="6" type="ORF">NRB56_36440</name>
</gene>
<dbReference type="InterPro" id="IPR019888">
    <property type="entry name" value="Tscrpt_reg_AsnC-like"/>
</dbReference>
<dbReference type="PANTHER" id="PTHR30154:SF34">
    <property type="entry name" value="TRANSCRIPTIONAL REGULATOR AZLB"/>
    <property type="match status" value="1"/>
</dbReference>
<reference evidence="6 7" key="1">
    <citation type="submission" date="2019-10" db="EMBL/GenBank/DDBJ databases">
        <title>Nocardia macrotermitis sp. nov. and Nocardia aurantia sp. nov., isolated from the gut of fungus growing-termite Macrotermes natalensis.</title>
        <authorList>
            <person name="Benndorf R."/>
            <person name="Schwitalla J."/>
            <person name="Martin K."/>
            <person name="De Beer W."/>
            <person name="Kaster A.-K."/>
            <person name="Vollmers J."/>
            <person name="Poulsen M."/>
            <person name="Beemelmanns C."/>
        </authorList>
    </citation>
    <scope>NUCLEOTIDE SEQUENCE [LARGE SCALE GENOMIC DNA]</scope>
    <source>
        <strain evidence="6 7">RB56</strain>
    </source>
</reference>
<keyword evidence="7" id="KW-1185">Reference proteome</keyword>
<keyword evidence="2" id="KW-0238">DNA-binding</keyword>
<dbReference type="OrthoDB" id="4050641at2"/>
<dbReference type="InterPro" id="IPR019887">
    <property type="entry name" value="Tscrpt_reg_AsnC/Lrp_C"/>
</dbReference>
<evidence type="ECO:0000256" key="1">
    <source>
        <dbReference type="ARBA" id="ARBA00023015"/>
    </source>
</evidence>
<dbReference type="Pfam" id="PF01037">
    <property type="entry name" value="AsnC_trans_reg"/>
    <property type="match status" value="1"/>
</dbReference>
<proteinExistence type="predicted"/>
<dbReference type="PANTHER" id="PTHR30154">
    <property type="entry name" value="LEUCINE-RESPONSIVE REGULATORY PROTEIN"/>
    <property type="match status" value="1"/>
</dbReference>
<accession>A0A7K0DQS4</accession>
<keyword evidence="3" id="KW-0804">Transcription</keyword>
<dbReference type="SUPFAM" id="SSF54909">
    <property type="entry name" value="Dimeric alpha+beta barrel"/>
    <property type="match status" value="2"/>
</dbReference>
<evidence type="ECO:0000259" key="4">
    <source>
        <dbReference type="Pfam" id="PF01037"/>
    </source>
</evidence>
<dbReference type="Gene3D" id="3.30.70.920">
    <property type="match status" value="2"/>
</dbReference>
<dbReference type="RefSeq" id="WP_153343637.1">
    <property type="nucleotide sequence ID" value="NZ_WEGI01000007.1"/>
</dbReference>
<dbReference type="Proteomes" id="UP000431401">
    <property type="component" value="Unassembled WGS sequence"/>
</dbReference>
<dbReference type="SMART" id="SM00344">
    <property type="entry name" value="HTH_ASNC"/>
    <property type="match status" value="1"/>
</dbReference>
<evidence type="ECO:0000313" key="7">
    <source>
        <dbReference type="Proteomes" id="UP000431401"/>
    </source>
</evidence>
<evidence type="ECO:0000313" key="6">
    <source>
        <dbReference type="EMBL" id="MQY28061.1"/>
    </source>
</evidence>
<name>A0A7K0DQS4_9NOCA</name>
<dbReference type="GO" id="GO:0005829">
    <property type="term" value="C:cytosol"/>
    <property type="evidence" value="ECO:0007669"/>
    <property type="project" value="TreeGrafter"/>
</dbReference>
<dbReference type="Pfam" id="PF13404">
    <property type="entry name" value="HTH_AsnC-type"/>
    <property type="match status" value="2"/>
</dbReference>
<dbReference type="EMBL" id="WEGI01000007">
    <property type="protein sequence ID" value="MQY28061.1"/>
    <property type="molecule type" value="Genomic_DNA"/>
</dbReference>
<evidence type="ECO:0000256" key="2">
    <source>
        <dbReference type="ARBA" id="ARBA00023125"/>
    </source>
</evidence>
<protein>
    <recommendedName>
        <fullName evidence="8">AsnC family transcriptional regulator</fullName>
    </recommendedName>
</protein>
<evidence type="ECO:0000259" key="5">
    <source>
        <dbReference type="Pfam" id="PF13404"/>
    </source>
</evidence>
<evidence type="ECO:0008006" key="8">
    <source>
        <dbReference type="Google" id="ProtNLM"/>
    </source>
</evidence>
<feature type="domain" description="HTH asnC-type" evidence="5">
    <location>
        <begin position="7"/>
        <end position="46"/>
    </location>
</feature>